<dbReference type="AlphaFoldDB" id="A0A0W8FI25"/>
<protein>
    <recommendedName>
        <fullName evidence="3">Transcription factor Pcc1</fullName>
    </recommendedName>
</protein>
<proteinExistence type="inferred from homology"/>
<reference evidence="2" key="1">
    <citation type="journal article" date="2015" name="Proc. Natl. Acad. Sci. U.S.A.">
        <title>Networks of energetic and metabolic interactions define dynamics in microbial communities.</title>
        <authorList>
            <person name="Embree M."/>
            <person name="Liu J.K."/>
            <person name="Al-Bassam M.M."/>
            <person name="Zengler K."/>
        </authorList>
    </citation>
    <scope>NUCLEOTIDE SEQUENCE</scope>
</reference>
<organism evidence="2">
    <name type="scientific">hydrocarbon metagenome</name>
    <dbReference type="NCBI Taxonomy" id="938273"/>
    <lineage>
        <taxon>unclassified sequences</taxon>
        <taxon>metagenomes</taxon>
        <taxon>ecological metagenomes</taxon>
    </lineage>
</organism>
<evidence type="ECO:0000256" key="1">
    <source>
        <dbReference type="ARBA" id="ARBA00007073"/>
    </source>
</evidence>
<dbReference type="Pfam" id="PF09341">
    <property type="entry name" value="Pcc1"/>
    <property type="match status" value="1"/>
</dbReference>
<dbReference type="NCBIfam" id="NF011470">
    <property type="entry name" value="PRK14887.1"/>
    <property type="match status" value="1"/>
</dbReference>
<comment type="similarity">
    <text evidence="1">Belongs to the CTAG/PCC1 family.</text>
</comment>
<gene>
    <name evidence="2" type="ORF">ASZ90_009740</name>
</gene>
<evidence type="ECO:0000313" key="2">
    <source>
        <dbReference type="EMBL" id="KUG20519.1"/>
    </source>
</evidence>
<evidence type="ECO:0008006" key="3">
    <source>
        <dbReference type="Google" id="ProtNLM"/>
    </source>
</evidence>
<dbReference type="Gene3D" id="3.30.310.50">
    <property type="entry name" value="Alpha-D-phosphohexomutase, C-terminal domain"/>
    <property type="match status" value="1"/>
</dbReference>
<comment type="caution">
    <text evidence="2">The sequence shown here is derived from an EMBL/GenBank/DDBJ whole genome shotgun (WGS) entry which is preliminary data.</text>
</comment>
<accession>A0A0W8FI25</accession>
<sequence length="87" mass="9225">MKYRATFRFTADSARSLYLSVCQEAGDVGGRSTAAVSLEGDRTLVLTVGAADLPSLRAALNSWLRLINIAREMQDLIGAPAADPGGR</sequence>
<name>A0A0W8FI25_9ZZZZ</name>
<dbReference type="EMBL" id="LNQE01001182">
    <property type="protein sequence ID" value="KUG20519.1"/>
    <property type="molecule type" value="Genomic_DNA"/>
</dbReference>
<dbReference type="InterPro" id="IPR015419">
    <property type="entry name" value="CTAG/Pcc1"/>
</dbReference>